<proteinExistence type="predicted"/>
<dbReference type="GO" id="GO:0031932">
    <property type="term" value="C:TORC2 complex"/>
    <property type="evidence" value="ECO:0007669"/>
    <property type="project" value="TreeGrafter"/>
</dbReference>
<dbReference type="Gene3D" id="1.25.10.10">
    <property type="entry name" value="Leucine-rich Repeat Variant"/>
    <property type="match status" value="3"/>
</dbReference>
<gene>
    <name evidence="1" type="ORF">ACA1_344580</name>
</gene>
<protein>
    <submittedName>
        <fullName evidence="1">FRAP subfamily protein kinase</fullName>
    </submittedName>
</protein>
<dbReference type="VEuPathDB" id="AmoebaDB:ACA1_344580"/>
<name>L8GGX7_ACACF</name>
<dbReference type="STRING" id="1257118.L8GGX7"/>
<accession>L8GGX7</accession>
<organism evidence="1 2">
    <name type="scientific">Acanthamoeba castellanii (strain ATCC 30010 / Neff)</name>
    <dbReference type="NCBI Taxonomy" id="1257118"/>
    <lineage>
        <taxon>Eukaryota</taxon>
        <taxon>Amoebozoa</taxon>
        <taxon>Discosea</taxon>
        <taxon>Longamoebia</taxon>
        <taxon>Centramoebida</taxon>
        <taxon>Acanthamoebidae</taxon>
        <taxon>Acanthamoeba</taxon>
    </lineage>
</organism>
<dbReference type="OMA" id="ACATCES"/>
<evidence type="ECO:0000313" key="1">
    <source>
        <dbReference type="EMBL" id="ELR11998.1"/>
    </source>
</evidence>
<dbReference type="InterPro" id="IPR050517">
    <property type="entry name" value="DDR_Repair_Kinase"/>
</dbReference>
<dbReference type="AlphaFoldDB" id="L8GGX7"/>
<reference evidence="1 2" key="1">
    <citation type="journal article" date="2013" name="Genome Biol.">
        <title>Genome of Acanthamoeba castellanii highlights extensive lateral gene transfer and early evolution of tyrosine kinase signaling.</title>
        <authorList>
            <person name="Clarke M."/>
            <person name="Lohan A.J."/>
            <person name="Liu B."/>
            <person name="Lagkouvardos I."/>
            <person name="Roy S."/>
            <person name="Zafar N."/>
            <person name="Bertelli C."/>
            <person name="Schilde C."/>
            <person name="Kianianmomeni A."/>
            <person name="Burglin T.R."/>
            <person name="Frech C."/>
            <person name="Turcotte B."/>
            <person name="Kopec K.O."/>
            <person name="Synnott J.M."/>
            <person name="Choo C."/>
            <person name="Paponov I."/>
            <person name="Finkler A."/>
            <person name="Soon Heng Tan C."/>
            <person name="Hutchins A.P."/>
            <person name="Weinmeier T."/>
            <person name="Rattei T."/>
            <person name="Chu J.S."/>
            <person name="Gimenez G."/>
            <person name="Irimia M."/>
            <person name="Rigden D.J."/>
            <person name="Fitzpatrick D.A."/>
            <person name="Lorenzo-Morales J."/>
            <person name="Bateman A."/>
            <person name="Chiu C.H."/>
            <person name="Tang P."/>
            <person name="Hegemann P."/>
            <person name="Fromm H."/>
            <person name="Raoult D."/>
            <person name="Greub G."/>
            <person name="Miranda-Saavedra D."/>
            <person name="Chen N."/>
            <person name="Nash P."/>
            <person name="Ginger M.L."/>
            <person name="Horn M."/>
            <person name="Schaap P."/>
            <person name="Caler L."/>
            <person name="Loftus B."/>
        </authorList>
    </citation>
    <scope>NUCLEOTIDE SEQUENCE [LARGE SCALE GENOMIC DNA]</scope>
    <source>
        <strain evidence="1 2">Neff</strain>
    </source>
</reference>
<dbReference type="SUPFAM" id="SSF48371">
    <property type="entry name" value="ARM repeat"/>
    <property type="match status" value="1"/>
</dbReference>
<dbReference type="EMBL" id="KB008142">
    <property type="protein sequence ID" value="ELR11998.1"/>
    <property type="molecule type" value="Genomic_DNA"/>
</dbReference>
<dbReference type="PANTHER" id="PTHR11139:SF9">
    <property type="entry name" value="SERINE_THREONINE-PROTEIN KINASE MTOR"/>
    <property type="match status" value="1"/>
</dbReference>
<dbReference type="GO" id="GO:0005737">
    <property type="term" value="C:cytoplasm"/>
    <property type="evidence" value="ECO:0007669"/>
    <property type="project" value="TreeGrafter"/>
</dbReference>
<dbReference type="GO" id="GO:0016242">
    <property type="term" value="P:negative regulation of macroautophagy"/>
    <property type="evidence" value="ECO:0007669"/>
    <property type="project" value="TreeGrafter"/>
</dbReference>
<keyword evidence="1" id="KW-0418">Kinase</keyword>
<dbReference type="InterPro" id="IPR011989">
    <property type="entry name" value="ARM-like"/>
</dbReference>
<dbReference type="Proteomes" id="UP000011083">
    <property type="component" value="Unassembled WGS sequence"/>
</dbReference>
<evidence type="ECO:0000313" key="2">
    <source>
        <dbReference type="Proteomes" id="UP000011083"/>
    </source>
</evidence>
<dbReference type="InterPro" id="IPR016024">
    <property type="entry name" value="ARM-type_fold"/>
</dbReference>
<sequence>MAQANPTEGPIEKELEVALRNMKKDSHRYGGALVLKELARNAPTLFYLHVSEFFDCVGEGLKDPNIAVRECTLEALRCALSLVSHREHNHRHQWYHAIYQDAFEGLMAKSVTPAVVHGSLLTMGTGAILAELLVATDWMEPRYRVLCEKVLQFKDNKDKMVVNTVITLLPILANFSPQQFNELLLKDAVAWLLTILEKKGDISKPEAFLALGQIAKASGKQPMKPYVAAAMERVGESLDPKKQSSSQALQCLGLLAEAMGSDILVTVSTVELLSKMFSSGLTSSLIDCLRQLSGKVNALLPRIQEALMDEISWILAGKAFANFQQNDAVSLKKSVALAGAMRPVLPMRYTYPDKDKPTQLALETLATFNLQVNVYNVAEFIREIVVSFLDDDEPDIRQAAARTCTSIMGRAEQTDRKMAPMVNEVVEKLLIVGISDAEPKIRETVFSFLKHGFDQYLIRELAITIIGRLTVTDPGNVMPSLRKTLIQLVTGLELSNNRTKEESARLLGSLIRSSHHLIKPYVGPILDTLLLELLHSSTRNPAVGSHVFATIGELARVGRETVVPHL</sequence>
<dbReference type="GO" id="GO:0031931">
    <property type="term" value="C:TORC1 complex"/>
    <property type="evidence" value="ECO:0007669"/>
    <property type="project" value="TreeGrafter"/>
</dbReference>
<dbReference type="PANTHER" id="PTHR11139">
    <property type="entry name" value="ATAXIA TELANGIECTASIA MUTATED ATM -RELATED"/>
    <property type="match status" value="1"/>
</dbReference>
<dbReference type="OrthoDB" id="381190at2759"/>
<dbReference type="GO" id="GO:0005634">
    <property type="term" value="C:nucleus"/>
    <property type="evidence" value="ECO:0007669"/>
    <property type="project" value="TreeGrafter"/>
</dbReference>
<dbReference type="RefSeq" id="XP_004334011.1">
    <property type="nucleotide sequence ID" value="XM_004333963.1"/>
</dbReference>
<dbReference type="KEGG" id="acan:ACA1_344580"/>
<dbReference type="GeneID" id="14912479"/>
<feature type="non-terminal residue" evidence="1">
    <location>
        <position position="1"/>
    </location>
</feature>
<keyword evidence="1" id="KW-0808">Transferase</keyword>
<keyword evidence="2" id="KW-1185">Reference proteome</keyword>
<dbReference type="GO" id="GO:0031929">
    <property type="term" value="P:TOR signaling"/>
    <property type="evidence" value="ECO:0007669"/>
    <property type="project" value="TreeGrafter"/>
</dbReference>
<dbReference type="GO" id="GO:0004674">
    <property type="term" value="F:protein serine/threonine kinase activity"/>
    <property type="evidence" value="ECO:0007669"/>
    <property type="project" value="TreeGrafter"/>
</dbReference>